<proteinExistence type="predicted"/>
<organism evidence="1 2">
    <name type="scientific">Linderina macrospora</name>
    <dbReference type="NCBI Taxonomy" id="4868"/>
    <lineage>
        <taxon>Eukaryota</taxon>
        <taxon>Fungi</taxon>
        <taxon>Fungi incertae sedis</taxon>
        <taxon>Zoopagomycota</taxon>
        <taxon>Kickxellomycotina</taxon>
        <taxon>Kickxellomycetes</taxon>
        <taxon>Kickxellales</taxon>
        <taxon>Kickxellaceae</taxon>
        <taxon>Linderina</taxon>
    </lineage>
</organism>
<name>A0ACC1J1U2_9FUNG</name>
<sequence>MPILDTLLAAAPEAVKQSLNSDTLEYLANLLGDTDQSDPAAARDAIEPFLLDAGIEDSELDALFEKLSINAPTPAKPVPEPTTTA</sequence>
<accession>A0ACC1J1U2</accession>
<reference evidence="1" key="1">
    <citation type="submission" date="2022-07" db="EMBL/GenBank/DDBJ databases">
        <title>Phylogenomic reconstructions and comparative analyses of Kickxellomycotina fungi.</title>
        <authorList>
            <person name="Reynolds N.K."/>
            <person name="Stajich J.E."/>
            <person name="Barry K."/>
            <person name="Grigoriev I.V."/>
            <person name="Crous P."/>
            <person name="Smith M.E."/>
        </authorList>
    </citation>
    <scope>NUCLEOTIDE SEQUENCE</scope>
    <source>
        <strain evidence="1">NRRL 5244</strain>
    </source>
</reference>
<gene>
    <name evidence="1" type="ORF">FBU59_005778</name>
</gene>
<evidence type="ECO:0000313" key="2">
    <source>
        <dbReference type="Proteomes" id="UP001150603"/>
    </source>
</evidence>
<comment type="caution">
    <text evidence="1">The sequence shown here is derived from an EMBL/GenBank/DDBJ whole genome shotgun (WGS) entry which is preliminary data.</text>
</comment>
<dbReference type="EMBL" id="JANBPW010004748">
    <property type="protein sequence ID" value="KAJ1934194.1"/>
    <property type="molecule type" value="Genomic_DNA"/>
</dbReference>
<evidence type="ECO:0000313" key="1">
    <source>
        <dbReference type="EMBL" id="KAJ1934194.1"/>
    </source>
</evidence>
<feature type="non-terminal residue" evidence="1">
    <location>
        <position position="85"/>
    </location>
</feature>
<keyword evidence="2" id="KW-1185">Reference proteome</keyword>
<protein>
    <submittedName>
        <fullName evidence="1">Uncharacterized protein</fullName>
    </submittedName>
</protein>
<dbReference type="Proteomes" id="UP001150603">
    <property type="component" value="Unassembled WGS sequence"/>
</dbReference>